<gene>
    <name evidence="2" type="ORF">DB30_07764</name>
</gene>
<proteinExistence type="predicted"/>
<comment type="caution">
    <text evidence="2">The sequence shown here is derived from an EMBL/GenBank/DDBJ whole genome shotgun (WGS) entry which is preliminary data.</text>
</comment>
<evidence type="ECO:0000256" key="1">
    <source>
        <dbReference type="SAM" id="MobiDB-lite"/>
    </source>
</evidence>
<feature type="compositionally biased region" description="Acidic residues" evidence="1">
    <location>
        <begin position="104"/>
        <end position="113"/>
    </location>
</feature>
<dbReference type="AlphaFoldDB" id="A0A0C1ZMT9"/>
<name>A0A0C1ZMT9_9BACT</name>
<organism evidence="2 3">
    <name type="scientific">Enhygromyxa salina</name>
    <dbReference type="NCBI Taxonomy" id="215803"/>
    <lineage>
        <taxon>Bacteria</taxon>
        <taxon>Pseudomonadati</taxon>
        <taxon>Myxococcota</taxon>
        <taxon>Polyangia</taxon>
        <taxon>Nannocystales</taxon>
        <taxon>Nannocystaceae</taxon>
        <taxon>Enhygromyxa</taxon>
    </lineage>
</organism>
<protein>
    <recommendedName>
        <fullName evidence="4">AgmX/PglI C-terminal domain-containing protein</fullName>
    </recommendedName>
</protein>
<feature type="compositionally biased region" description="Polar residues" evidence="1">
    <location>
        <begin position="9"/>
        <end position="19"/>
    </location>
</feature>
<evidence type="ECO:0000313" key="2">
    <source>
        <dbReference type="EMBL" id="KIG18749.1"/>
    </source>
</evidence>
<sequence length="261" mass="26317">MTLAALTLACSSSGESTLGSAERTKADGAKPAASSSSEVAERPVNEPAPTTPAGSGSSAGEPAPVDEPGGDELDEASELPQPAAEPQPAAPALPLGPEPGSPEADAELAELLDESTLTQEEFDAAFRGAGPKIEGDQFVFGDNERPRGRPLVEVGTPSASGAKVTPSTLADLADMARASQRDLEGCYALALGKDPNLAGSVTLGLRFDAKGRVETAKIEGSSPLGVALDRCLVSVADRWSCKAAAGASVRVPLKLSIATGD</sequence>
<reference evidence="2 3" key="1">
    <citation type="submission" date="2014-12" db="EMBL/GenBank/DDBJ databases">
        <title>Genome assembly of Enhygromyxa salina DSM 15201.</title>
        <authorList>
            <person name="Sharma G."/>
            <person name="Subramanian S."/>
        </authorList>
    </citation>
    <scope>NUCLEOTIDE SEQUENCE [LARGE SCALE GENOMIC DNA]</scope>
    <source>
        <strain evidence="2 3">DSM 15201</strain>
    </source>
</reference>
<dbReference type="Proteomes" id="UP000031599">
    <property type="component" value="Unassembled WGS sequence"/>
</dbReference>
<feature type="region of interest" description="Disordered" evidence="1">
    <location>
        <begin position="1"/>
        <end position="147"/>
    </location>
</feature>
<dbReference type="EMBL" id="JMCC02000009">
    <property type="protein sequence ID" value="KIG18749.1"/>
    <property type="molecule type" value="Genomic_DNA"/>
</dbReference>
<accession>A0A0C1ZMT9</accession>
<evidence type="ECO:0008006" key="4">
    <source>
        <dbReference type="Google" id="ProtNLM"/>
    </source>
</evidence>
<evidence type="ECO:0000313" key="3">
    <source>
        <dbReference type="Proteomes" id="UP000031599"/>
    </source>
</evidence>
<feature type="compositionally biased region" description="Pro residues" evidence="1">
    <location>
        <begin position="83"/>
        <end position="100"/>
    </location>
</feature>
<feature type="compositionally biased region" description="Acidic residues" evidence="1">
    <location>
        <begin position="68"/>
        <end position="77"/>
    </location>
</feature>